<comment type="subcellular location">
    <subcellularLocation>
        <location evidence="1">Cell membrane</location>
    </subcellularLocation>
</comment>
<reference evidence="7" key="1">
    <citation type="journal article" date="2014" name="Front. Microbiol.">
        <title>High frequency of phylogenetically diverse reductive dehalogenase-homologous genes in deep subseafloor sedimentary metagenomes.</title>
        <authorList>
            <person name="Kawai M."/>
            <person name="Futagami T."/>
            <person name="Toyoda A."/>
            <person name="Takaki Y."/>
            <person name="Nishi S."/>
            <person name="Hori S."/>
            <person name="Arai W."/>
            <person name="Tsubouchi T."/>
            <person name="Morono Y."/>
            <person name="Uchiyama I."/>
            <person name="Ito T."/>
            <person name="Fujiyama A."/>
            <person name="Inagaki F."/>
            <person name="Takami H."/>
        </authorList>
    </citation>
    <scope>NUCLEOTIDE SEQUENCE</scope>
    <source>
        <strain evidence="7">Expedition CK06-06</strain>
    </source>
</reference>
<evidence type="ECO:0000259" key="6">
    <source>
        <dbReference type="Pfam" id="PF02608"/>
    </source>
</evidence>
<evidence type="ECO:0000256" key="2">
    <source>
        <dbReference type="ARBA" id="ARBA00022475"/>
    </source>
</evidence>
<gene>
    <name evidence="7" type="ORF">S01H4_53020</name>
</gene>
<dbReference type="EMBL" id="BART01030348">
    <property type="protein sequence ID" value="GAH16550.1"/>
    <property type="molecule type" value="Genomic_DNA"/>
</dbReference>
<keyword evidence="2" id="KW-1003">Cell membrane</keyword>
<evidence type="ECO:0000256" key="3">
    <source>
        <dbReference type="ARBA" id="ARBA00022729"/>
    </source>
</evidence>
<dbReference type="AlphaFoldDB" id="X1E866"/>
<dbReference type="InterPro" id="IPR003760">
    <property type="entry name" value="PnrA-like"/>
</dbReference>
<comment type="caution">
    <text evidence="7">The sequence shown here is derived from an EMBL/GenBank/DDBJ whole genome shotgun (WGS) entry which is preliminary data.</text>
</comment>
<feature type="domain" description="ABC transporter substrate-binding protein PnrA-like" evidence="6">
    <location>
        <begin position="7"/>
        <end position="94"/>
    </location>
</feature>
<evidence type="ECO:0000256" key="5">
    <source>
        <dbReference type="ARBA" id="ARBA00023288"/>
    </source>
</evidence>
<dbReference type="Gene3D" id="3.40.50.2300">
    <property type="match status" value="2"/>
</dbReference>
<accession>X1E866</accession>
<protein>
    <recommendedName>
        <fullName evidence="6">ABC transporter substrate-binding protein PnrA-like domain-containing protein</fullName>
    </recommendedName>
</protein>
<dbReference type="PANTHER" id="PTHR34296:SF2">
    <property type="entry name" value="ABC TRANSPORTER GUANOSINE-BINDING PROTEIN NUPN"/>
    <property type="match status" value="1"/>
</dbReference>
<evidence type="ECO:0000256" key="1">
    <source>
        <dbReference type="ARBA" id="ARBA00004236"/>
    </source>
</evidence>
<dbReference type="Pfam" id="PF02608">
    <property type="entry name" value="Bmp"/>
    <property type="match status" value="1"/>
</dbReference>
<name>X1E866_9ZZZZ</name>
<organism evidence="7">
    <name type="scientific">marine sediment metagenome</name>
    <dbReference type="NCBI Taxonomy" id="412755"/>
    <lineage>
        <taxon>unclassified sequences</taxon>
        <taxon>metagenomes</taxon>
        <taxon>ecological metagenomes</taxon>
    </lineage>
</organism>
<evidence type="ECO:0000256" key="4">
    <source>
        <dbReference type="ARBA" id="ARBA00023136"/>
    </source>
</evidence>
<keyword evidence="4" id="KW-0472">Membrane</keyword>
<feature type="non-terminal residue" evidence="7">
    <location>
        <position position="1"/>
    </location>
</feature>
<evidence type="ECO:0000313" key="7">
    <source>
        <dbReference type="EMBL" id="GAH16550.1"/>
    </source>
</evidence>
<dbReference type="GO" id="GO:0005886">
    <property type="term" value="C:plasma membrane"/>
    <property type="evidence" value="ECO:0007669"/>
    <property type="project" value="UniProtKB-SubCell"/>
</dbReference>
<dbReference type="InterPro" id="IPR050957">
    <property type="entry name" value="BMP_lipoprotein"/>
</dbReference>
<dbReference type="PANTHER" id="PTHR34296">
    <property type="entry name" value="TRANSCRIPTIONAL ACTIVATOR PROTEIN MED"/>
    <property type="match status" value="1"/>
</dbReference>
<sequence>TLTQMGQGADIVFAGGGTNTLGIFEAAKEKGEGFYAIGVDQDQDYIQPGSILTSAMKRVDIAVYKLIEDYIKGEFKGGIHSMGLEGDFLSLSPMNYTKHLVPYHVFGVLETLRETVVKGKIKLPTTRDELKEFKAPISLVF</sequence>
<keyword evidence="5" id="KW-0449">Lipoprotein</keyword>
<proteinExistence type="predicted"/>
<keyword evidence="3" id="KW-0732">Signal</keyword>